<dbReference type="InterPro" id="IPR016181">
    <property type="entry name" value="Acyl_CoA_acyltransferase"/>
</dbReference>
<dbReference type="PANTHER" id="PTHR43792:SF13">
    <property type="entry name" value="ACETYLTRANSFERASE"/>
    <property type="match status" value="1"/>
</dbReference>
<proteinExistence type="predicted"/>
<evidence type="ECO:0000313" key="2">
    <source>
        <dbReference type="EMBL" id="CAB4645820.1"/>
    </source>
</evidence>
<dbReference type="Gene3D" id="3.40.630.30">
    <property type="match status" value="1"/>
</dbReference>
<dbReference type="Pfam" id="PF13302">
    <property type="entry name" value="Acetyltransf_3"/>
    <property type="match status" value="1"/>
</dbReference>
<sequence>MLHTVLAQEYALLEESYVHEGLWRDRGFSDPVRYFENNNHPIKYRIAQVFANPDSAKYLLRVAVLKNDPMIIASAGFHSLANEDGMIEIGFGVDSKFQNLGYGQEILHGMWGWVVNDPKVKILRYTVSPNNLVSVHIIKKLRFNLIGQQIDEEDGPEDIYELSVEEYKNNYLGKSS</sequence>
<organism evidence="2">
    <name type="scientific">freshwater metagenome</name>
    <dbReference type="NCBI Taxonomy" id="449393"/>
    <lineage>
        <taxon>unclassified sequences</taxon>
        <taxon>metagenomes</taxon>
        <taxon>ecological metagenomes</taxon>
    </lineage>
</organism>
<dbReference type="AlphaFoldDB" id="A0A6J6K835"/>
<accession>A0A6J6K835</accession>
<dbReference type="InterPro" id="IPR051531">
    <property type="entry name" value="N-acetyltransferase"/>
</dbReference>
<dbReference type="GO" id="GO:0016747">
    <property type="term" value="F:acyltransferase activity, transferring groups other than amino-acyl groups"/>
    <property type="evidence" value="ECO:0007669"/>
    <property type="project" value="InterPro"/>
</dbReference>
<reference evidence="2" key="1">
    <citation type="submission" date="2020-05" db="EMBL/GenBank/DDBJ databases">
        <authorList>
            <person name="Chiriac C."/>
            <person name="Salcher M."/>
            <person name="Ghai R."/>
            <person name="Kavagutti S V."/>
        </authorList>
    </citation>
    <scope>NUCLEOTIDE SEQUENCE</scope>
</reference>
<feature type="domain" description="N-acetyltransferase" evidence="1">
    <location>
        <begin position="45"/>
        <end position="143"/>
    </location>
</feature>
<evidence type="ECO:0000259" key="1">
    <source>
        <dbReference type="Pfam" id="PF13302"/>
    </source>
</evidence>
<dbReference type="PANTHER" id="PTHR43792">
    <property type="entry name" value="GNAT FAMILY, PUTATIVE (AFU_ORTHOLOGUE AFUA_3G00765)-RELATED-RELATED"/>
    <property type="match status" value="1"/>
</dbReference>
<dbReference type="SUPFAM" id="SSF55729">
    <property type="entry name" value="Acyl-CoA N-acyltransferases (Nat)"/>
    <property type="match status" value="1"/>
</dbReference>
<protein>
    <submittedName>
        <fullName evidence="2">Unannotated protein</fullName>
    </submittedName>
</protein>
<dbReference type="EMBL" id="CAEZWG010000018">
    <property type="protein sequence ID" value="CAB4645820.1"/>
    <property type="molecule type" value="Genomic_DNA"/>
</dbReference>
<dbReference type="InterPro" id="IPR000182">
    <property type="entry name" value="GNAT_dom"/>
</dbReference>
<gene>
    <name evidence="2" type="ORF">UFOPK2234_00181</name>
</gene>
<name>A0A6J6K835_9ZZZZ</name>